<organism evidence="6 7">
    <name type="scientific">Armillaria tabescens</name>
    <name type="common">Ringless honey mushroom</name>
    <name type="synonym">Agaricus tabescens</name>
    <dbReference type="NCBI Taxonomy" id="1929756"/>
    <lineage>
        <taxon>Eukaryota</taxon>
        <taxon>Fungi</taxon>
        <taxon>Dikarya</taxon>
        <taxon>Basidiomycota</taxon>
        <taxon>Agaricomycotina</taxon>
        <taxon>Agaricomycetes</taxon>
        <taxon>Agaricomycetidae</taxon>
        <taxon>Agaricales</taxon>
        <taxon>Marasmiineae</taxon>
        <taxon>Physalacriaceae</taxon>
        <taxon>Desarmillaria</taxon>
    </lineage>
</organism>
<keyword evidence="3 4" id="KW-0660">Purine salvage</keyword>
<dbReference type="GO" id="GO:0005829">
    <property type="term" value="C:cytosol"/>
    <property type="evidence" value="ECO:0007669"/>
    <property type="project" value="TreeGrafter"/>
</dbReference>
<dbReference type="AlphaFoldDB" id="A0AA39K6W9"/>
<keyword evidence="7" id="KW-1185">Reference proteome</keyword>
<evidence type="ECO:0000256" key="2">
    <source>
        <dbReference type="ARBA" id="ARBA00022679"/>
    </source>
</evidence>
<dbReference type="InterPro" id="IPR000845">
    <property type="entry name" value="Nucleoside_phosphorylase_d"/>
</dbReference>
<evidence type="ECO:0000256" key="1">
    <source>
        <dbReference type="ARBA" id="ARBA00022676"/>
    </source>
</evidence>
<dbReference type="PANTHER" id="PTHR42679:SF2">
    <property type="entry name" value="S-METHYL-5'-THIOADENOSINE PHOSPHORYLASE"/>
    <property type="match status" value="1"/>
</dbReference>
<comment type="pathway">
    <text evidence="4">Amino-acid biosynthesis; L-methionine biosynthesis via salvage pathway; S-methyl-5-thio-alpha-D-ribose 1-phosphate from S-methyl-5'-thioadenosine (phosphorylase route): step 1/1.</text>
</comment>
<dbReference type="Gene3D" id="3.40.50.1580">
    <property type="entry name" value="Nucleoside phosphorylase domain"/>
    <property type="match status" value="1"/>
</dbReference>
<feature type="site" description="Important for substrate specificity" evidence="4">
    <location>
        <position position="233"/>
    </location>
</feature>
<feature type="binding site" evidence="4">
    <location>
        <position position="252"/>
    </location>
    <ligand>
        <name>phosphate</name>
        <dbReference type="ChEBI" id="CHEBI:43474"/>
    </ligand>
</feature>
<feature type="binding site" evidence="4">
    <location>
        <begin position="112"/>
        <end position="113"/>
    </location>
    <ligand>
        <name>phosphate</name>
        <dbReference type="ChEBI" id="CHEBI:43474"/>
    </ligand>
</feature>
<dbReference type="GO" id="GO:0017061">
    <property type="term" value="F:S-methyl-5-thioadenosine phosphorylase activity"/>
    <property type="evidence" value="ECO:0007669"/>
    <property type="project" value="UniProtKB-UniRule"/>
</dbReference>
<evidence type="ECO:0000313" key="6">
    <source>
        <dbReference type="EMBL" id="KAK0455677.1"/>
    </source>
</evidence>
<feature type="binding site" evidence="4">
    <location>
        <position position="251"/>
    </location>
    <ligand>
        <name>substrate</name>
    </ligand>
</feature>
<keyword evidence="4" id="KW-0963">Cytoplasm</keyword>
<feature type="site" description="Important for substrate specificity" evidence="4">
    <location>
        <position position="288"/>
    </location>
</feature>
<comment type="catalytic activity">
    <reaction evidence="4">
        <text>S-methyl-5'-thioadenosine + phosphate = 5-(methylsulfanyl)-alpha-D-ribose 1-phosphate + adenine</text>
        <dbReference type="Rhea" id="RHEA:11852"/>
        <dbReference type="ChEBI" id="CHEBI:16708"/>
        <dbReference type="ChEBI" id="CHEBI:17509"/>
        <dbReference type="ChEBI" id="CHEBI:43474"/>
        <dbReference type="ChEBI" id="CHEBI:58533"/>
        <dbReference type="EC" id="2.4.2.28"/>
    </reaction>
</comment>
<keyword evidence="1 4" id="KW-0328">Glycosyltransferase</keyword>
<protein>
    <recommendedName>
        <fullName evidence="4">S-methyl-5'-thioadenosine phosphorylase</fullName>
        <ecNumber evidence="4">2.4.2.28</ecNumber>
    </recommendedName>
    <alternativeName>
        <fullName evidence="4">5'-methylthioadenosine phosphorylase</fullName>
        <shortName evidence="4">MTA phosphorylase</shortName>
        <shortName evidence="4">MTAP</shortName>
        <shortName evidence="4">MTAPase</shortName>
    </alternativeName>
</protein>
<proteinExistence type="inferred from homology"/>
<evidence type="ECO:0000256" key="4">
    <source>
        <dbReference type="HAMAP-Rule" id="MF_03155"/>
    </source>
</evidence>
<dbReference type="EMBL" id="JAUEPS010000024">
    <property type="protein sequence ID" value="KAK0455677.1"/>
    <property type="molecule type" value="Genomic_DNA"/>
</dbReference>
<dbReference type="HAMAP" id="MF_01963">
    <property type="entry name" value="MTAP"/>
    <property type="match status" value="1"/>
</dbReference>
<evidence type="ECO:0000259" key="5">
    <source>
        <dbReference type="Pfam" id="PF01048"/>
    </source>
</evidence>
<comment type="subunit">
    <text evidence="4">Homotrimer.</text>
</comment>
<dbReference type="GO" id="GO:0019509">
    <property type="term" value="P:L-methionine salvage from methylthioadenosine"/>
    <property type="evidence" value="ECO:0007669"/>
    <property type="project" value="UniProtKB-UniRule"/>
</dbReference>
<keyword evidence="2 4" id="KW-0808">Transferase</keyword>
<dbReference type="GO" id="GO:0006166">
    <property type="term" value="P:purine ribonucleoside salvage"/>
    <property type="evidence" value="ECO:0007669"/>
    <property type="project" value="UniProtKB-KW"/>
</dbReference>
<evidence type="ECO:0000256" key="3">
    <source>
        <dbReference type="ARBA" id="ARBA00022726"/>
    </source>
</evidence>
<comment type="caution">
    <text evidence="6">The sequence shown here is derived from an EMBL/GenBank/DDBJ whole genome shotgun (WGS) entry which is preliminary data.</text>
</comment>
<dbReference type="GO" id="GO:0005634">
    <property type="term" value="C:nucleus"/>
    <property type="evidence" value="ECO:0007669"/>
    <property type="project" value="UniProtKB-SubCell"/>
</dbReference>
<name>A0AA39K6W9_ARMTA</name>
<dbReference type="GeneID" id="85357062"/>
<feature type="binding site" evidence="4">
    <location>
        <begin position="145"/>
        <end position="146"/>
    </location>
    <ligand>
        <name>phosphate</name>
        <dbReference type="ChEBI" id="CHEBI:43474"/>
    </ligand>
</feature>
<feature type="domain" description="Nucleoside phosphorylase" evidence="5">
    <location>
        <begin position="63"/>
        <end position="284"/>
    </location>
</feature>
<keyword evidence="4" id="KW-0539">Nucleus</keyword>
<comment type="subcellular location">
    <subcellularLocation>
        <location evidence="4">Cytoplasm</location>
    </subcellularLocation>
    <subcellularLocation>
        <location evidence="4">Nucleus</location>
    </subcellularLocation>
</comment>
<comment type="similarity">
    <text evidence="4">Belongs to the PNP/MTAP phosphorylase family. MTAP subfamily.</text>
</comment>
<feature type="binding site" evidence="4">
    <location>
        <position position="69"/>
    </location>
    <ligand>
        <name>phosphate</name>
        <dbReference type="ChEBI" id="CHEBI:43474"/>
    </ligand>
</feature>
<dbReference type="EC" id="2.4.2.28" evidence="4"/>
<reference evidence="6" key="1">
    <citation type="submission" date="2023-06" db="EMBL/GenBank/DDBJ databases">
        <authorList>
            <consortium name="Lawrence Berkeley National Laboratory"/>
            <person name="Ahrendt S."/>
            <person name="Sahu N."/>
            <person name="Indic B."/>
            <person name="Wong-Bajracharya J."/>
            <person name="Merenyi Z."/>
            <person name="Ke H.-M."/>
            <person name="Monk M."/>
            <person name="Kocsube S."/>
            <person name="Drula E."/>
            <person name="Lipzen A."/>
            <person name="Balint B."/>
            <person name="Henrissat B."/>
            <person name="Andreopoulos B."/>
            <person name="Martin F.M."/>
            <person name="Harder C.B."/>
            <person name="Rigling D."/>
            <person name="Ford K.L."/>
            <person name="Foster G.D."/>
            <person name="Pangilinan J."/>
            <person name="Papanicolaou A."/>
            <person name="Barry K."/>
            <person name="LaButti K."/>
            <person name="Viragh M."/>
            <person name="Koriabine M."/>
            <person name="Yan M."/>
            <person name="Riley R."/>
            <person name="Champramary S."/>
            <person name="Plett K.L."/>
            <person name="Tsai I.J."/>
            <person name="Slot J."/>
            <person name="Sipos G."/>
            <person name="Plett J."/>
            <person name="Nagy L.G."/>
            <person name="Grigoriev I.V."/>
        </authorList>
    </citation>
    <scope>NUCLEOTIDE SEQUENCE</scope>
    <source>
        <strain evidence="6">CCBAS 213</strain>
    </source>
</reference>
<dbReference type="CDD" id="cd09010">
    <property type="entry name" value="MTAP_SsMTAPII_like_MTIP"/>
    <property type="match status" value="1"/>
</dbReference>
<dbReference type="RefSeq" id="XP_060329187.1">
    <property type="nucleotide sequence ID" value="XM_060473514.1"/>
</dbReference>
<dbReference type="InterPro" id="IPR010044">
    <property type="entry name" value="MTAP"/>
</dbReference>
<dbReference type="Proteomes" id="UP001175211">
    <property type="component" value="Unassembled WGS sequence"/>
</dbReference>
<dbReference type="InterPro" id="IPR018099">
    <property type="entry name" value="Purine_phosphorylase-2_CS"/>
</dbReference>
<accession>A0AA39K6W9</accession>
<sequence>MRLLIRLRTHVRLANDFLIFPQNEKTSCSPSYPIPFIFSLASRARLVKLLRTHTSKMTENVLIGIIGGSGLYHLDNLTFVKHANPETPWGFPSSPISICSLPSGIQVAFLARHGTGHTISPSAVPARANIAALKSLGVRAIVAFSAVGSLREDISPGSFALPTQIIDRTKGVRPASFFEGTSIVAHASFGDPFSGKLVSWLEERVRKALDQEGRGVKLFTDKCIVCMEGPQFSTRAESIMYRQWGGDLINMSVLPEAKLAREAELSYALIATATDYDAWRPHSGCANAETSRLVAATVLDELHAAISASGENFLLEQVGSMSFSIMPRSEKQNPEHRKKLAYVLPEYFSGEQVN</sequence>
<dbReference type="SUPFAM" id="SSF53167">
    <property type="entry name" value="Purine and uridine phosphorylases"/>
    <property type="match status" value="1"/>
</dbReference>
<dbReference type="Pfam" id="PF01048">
    <property type="entry name" value="PNP_UDP_1"/>
    <property type="match status" value="1"/>
</dbReference>
<feature type="binding site" evidence="4">
    <location>
        <begin position="275"/>
        <end position="277"/>
    </location>
    <ligand>
        <name>substrate</name>
    </ligand>
</feature>
<dbReference type="PROSITE" id="PS01240">
    <property type="entry name" value="PNP_MTAP_2"/>
    <property type="match status" value="1"/>
</dbReference>
<dbReference type="InterPro" id="IPR035994">
    <property type="entry name" value="Nucleoside_phosphorylase_sf"/>
</dbReference>
<comment type="function">
    <text evidence="4">Catalyzes the reversible phosphorylation of S-methyl-5'-thioadenosine (MTA) to adenine and 5-methylthioribose-1-phosphate. Involved in the breakdown of MTA, a major by-product of polyamine biosynthesis. Responsible for the first step in the methionine salvage pathway after MTA has been generated from S-adenosylmethionine. Has broad substrate specificity with 6-aminopurine nucleosides as preferred substrates.</text>
</comment>
<dbReference type="PANTHER" id="PTHR42679">
    <property type="entry name" value="S-METHYL-5'-THIOADENOSINE PHOSPHORYLASE"/>
    <property type="match status" value="1"/>
</dbReference>
<evidence type="ECO:0000313" key="7">
    <source>
        <dbReference type="Proteomes" id="UP001175211"/>
    </source>
</evidence>
<gene>
    <name evidence="6" type="ORF">EV420DRAFT_1552719</name>
</gene>